<evidence type="ECO:0000256" key="1">
    <source>
        <dbReference type="SAM" id="MobiDB-lite"/>
    </source>
</evidence>
<feature type="compositionally biased region" description="Polar residues" evidence="1">
    <location>
        <begin position="75"/>
        <end position="92"/>
    </location>
</feature>
<evidence type="ECO:0000313" key="3">
    <source>
        <dbReference type="Proteomes" id="UP000822688"/>
    </source>
</evidence>
<keyword evidence="3" id="KW-1185">Reference proteome</keyword>
<reference evidence="2" key="1">
    <citation type="submission" date="2020-06" db="EMBL/GenBank/DDBJ databases">
        <title>WGS assembly of Ceratodon purpureus strain R40.</title>
        <authorList>
            <person name="Carey S.B."/>
            <person name="Jenkins J."/>
            <person name="Shu S."/>
            <person name="Lovell J.T."/>
            <person name="Sreedasyam A."/>
            <person name="Maumus F."/>
            <person name="Tiley G.P."/>
            <person name="Fernandez-Pozo N."/>
            <person name="Barry K."/>
            <person name="Chen C."/>
            <person name="Wang M."/>
            <person name="Lipzen A."/>
            <person name="Daum C."/>
            <person name="Saski C.A."/>
            <person name="Payton A.C."/>
            <person name="Mcbreen J.C."/>
            <person name="Conrad R.E."/>
            <person name="Kollar L.M."/>
            <person name="Olsson S."/>
            <person name="Huttunen S."/>
            <person name="Landis J.B."/>
            <person name="Wickett N.J."/>
            <person name="Johnson M.G."/>
            <person name="Rensing S.A."/>
            <person name="Grimwood J."/>
            <person name="Schmutz J."/>
            <person name="Mcdaniel S.F."/>
        </authorList>
    </citation>
    <scope>NUCLEOTIDE SEQUENCE</scope>
    <source>
        <strain evidence="2">R40</strain>
    </source>
</reference>
<dbReference type="Proteomes" id="UP000822688">
    <property type="component" value="Chromosome 8"/>
</dbReference>
<protein>
    <submittedName>
        <fullName evidence="2">Uncharacterized protein</fullName>
    </submittedName>
</protein>
<accession>A0A8T0GZH8</accession>
<dbReference type="AlphaFoldDB" id="A0A8T0GZH8"/>
<evidence type="ECO:0000313" key="2">
    <source>
        <dbReference type="EMBL" id="KAG0565241.1"/>
    </source>
</evidence>
<gene>
    <name evidence="2" type="ORF">KC19_8G175400</name>
</gene>
<proteinExistence type="predicted"/>
<sequence>MRTRSDALRNAVLAIIHDLDQMTKSSPAHRALTTPSNNDPHRALGCTQSGTSFKPFENKTDTPLHCKPSRCTHRQLGTSGLATERSVTPPENQHTHNHRHLVPPYIRLSHIYKQ</sequence>
<feature type="region of interest" description="Disordered" evidence="1">
    <location>
        <begin position="67"/>
        <end position="97"/>
    </location>
</feature>
<comment type="caution">
    <text evidence="2">The sequence shown here is derived from an EMBL/GenBank/DDBJ whole genome shotgun (WGS) entry which is preliminary data.</text>
</comment>
<organism evidence="2 3">
    <name type="scientific">Ceratodon purpureus</name>
    <name type="common">Fire moss</name>
    <name type="synonym">Dicranum purpureum</name>
    <dbReference type="NCBI Taxonomy" id="3225"/>
    <lineage>
        <taxon>Eukaryota</taxon>
        <taxon>Viridiplantae</taxon>
        <taxon>Streptophyta</taxon>
        <taxon>Embryophyta</taxon>
        <taxon>Bryophyta</taxon>
        <taxon>Bryophytina</taxon>
        <taxon>Bryopsida</taxon>
        <taxon>Dicranidae</taxon>
        <taxon>Pseudoditrichales</taxon>
        <taxon>Ditrichaceae</taxon>
        <taxon>Ceratodon</taxon>
    </lineage>
</organism>
<dbReference type="EMBL" id="CM026429">
    <property type="protein sequence ID" value="KAG0565241.1"/>
    <property type="molecule type" value="Genomic_DNA"/>
</dbReference>
<name>A0A8T0GZH8_CERPU</name>